<dbReference type="SUPFAM" id="SSF53756">
    <property type="entry name" value="UDP-Glycosyltransferase/glycogen phosphorylase"/>
    <property type="match status" value="1"/>
</dbReference>
<dbReference type="EMBL" id="AUZY01011992">
    <property type="protein sequence ID" value="EQD31881.1"/>
    <property type="molecule type" value="Genomic_DNA"/>
</dbReference>
<feature type="non-terminal residue" evidence="2">
    <location>
        <position position="185"/>
    </location>
</feature>
<keyword evidence="2" id="KW-0328">Glycosyltransferase</keyword>
<protein>
    <submittedName>
        <fullName evidence="2">Glycosyl transferase, group 1</fullName>
        <ecNumber evidence="2">2.4.-.-</ecNumber>
    </submittedName>
</protein>
<sequence length="185" mass="20861">MIGRVVPIKDIKTFIQACRIVMDQFPRVLFLIMGPLNQDLEYVKECQDLVTILGMEDTIRFTGSVRVDDYLPKIDLIVLTSLSEAQPLVVMEAAIYAIPSVTTRVGACDELINGRTREDRALGPGGIVTSVGNPEETALAMVRILKDDNLRKKMGYSARLRMEQFYREEFLFDAYRATLPQGNEL</sequence>
<dbReference type="InterPro" id="IPR047691">
    <property type="entry name" value="PelF-like"/>
</dbReference>
<organism evidence="2">
    <name type="scientific">mine drainage metagenome</name>
    <dbReference type="NCBI Taxonomy" id="410659"/>
    <lineage>
        <taxon>unclassified sequences</taxon>
        <taxon>metagenomes</taxon>
        <taxon>ecological metagenomes</taxon>
    </lineage>
</organism>
<evidence type="ECO:0000313" key="2">
    <source>
        <dbReference type="EMBL" id="EQD31881.1"/>
    </source>
</evidence>
<feature type="domain" description="Glycosyl transferase family 1" evidence="1">
    <location>
        <begin position="1"/>
        <end position="160"/>
    </location>
</feature>
<dbReference type="PANTHER" id="PTHR12526:SF608">
    <property type="entry name" value="PELF"/>
    <property type="match status" value="1"/>
</dbReference>
<dbReference type="EC" id="2.4.-.-" evidence="2"/>
<dbReference type="Pfam" id="PF00534">
    <property type="entry name" value="Glycos_transf_1"/>
    <property type="match status" value="1"/>
</dbReference>
<dbReference type="Gene3D" id="3.40.50.2000">
    <property type="entry name" value="Glycogen Phosphorylase B"/>
    <property type="match status" value="1"/>
</dbReference>
<proteinExistence type="predicted"/>
<evidence type="ECO:0000259" key="1">
    <source>
        <dbReference type="Pfam" id="PF00534"/>
    </source>
</evidence>
<keyword evidence="2" id="KW-0808">Transferase</keyword>
<name>T0Y9M5_9ZZZZ</name>
<dbReference type="PANTHER" id="PTHR12526">
    <property type="entry name" value="GLYCOSYLTRANSFERASE"/>
    <property type="match status" value="1"/>
</dbReference>
<dbReference type="AlphaFoldDB" id="T0Y9M5"/>
<dbReference type="GO" id="GO:0016757">
    <property type="term" value="F:glycosyltransferase activity"/>
    <property type="evidence" value="ECO:0007669"/>
    <property type="project" value="UniProtKB-KW"/>
</dbReference>
<gene>
    <name evidence="2" type="ORF">B1B_17940</name>
</gene>
<accession>T0Y9M5</accession>
<reference evidence="2" key="2">
    <citation type="journal article" date="2014" name="ISME J.">
        <title>Microbial stratification in low pH oxic and suboxic macroscopic growths along an acid mine drainage.</title>
        <authorList>
            <person name="Mendez-Garcia C."/>
            <person name="Mesa V."/>
            <person name="Sprenger R.R."/>
            <person name="Richter M."/>
            <person name="Diez M.S."/>
            <person name="Solano J."/>
            <person name="Bargiela R."/>
            <person name="Golyshina O.V."/>
            <person name="Manteca A."/>
            <person name="Ramos J.L."/>
            <person name="Gallego J.R."/>
            <person name="Llorente I."/>
            <person name="Martins Dos Santos V.A."/>
            <person name="Jensen O.N."/>
            <person name="Pelaez A.I."/>
            <person name="Sanchez J."/>
            <person name="Ferrer M."/>
        </authorList>
    </citation>
    <scope>NUCLEOTIDE SEQUENCE</scope>
</reference>
<comment type="caution">
    <text evidence="2">The sequence shown here is derived from an EMBL/GenBank/DDBJ whole genome shotgun (WGS) entry which is preliminary data.</text>
</comment>
<dbReference type="InterPro" id="IPR001296">
    <property type="entry name" value="Glyco_trans_1"/>
</dbReference>
<dbReference type="NCBIfam" id="NF038011">
    <property type="entry name" value="PelF"/>
    <property type="match status" value="1"/>
</dbReference>
<reference evidence="2" key="1">
    <citation type="submission" date="2013-08" db="EMBL/GenBank/DDBJ databases">
        <authorList>
            <person name="Mendez C."/>
            <person name="Richter M."/>
            <person name="Ferrer M."/>
            <person name="Sanchez J."/>
        </authorList>
    </citation>
    <scope>NUCLEOTIDE SEQUENCE</scope>
</reference>